<proteinExistence type="predicted"/>
<dbReference type="SUPFAM" id="SSF55729">
    <property type="entry name" value="Acyl-CoA N-acyltransferases (Nat)"/>
    <property type="match status" value="1"/>
</dbReference>
<dbReference type="PANTHER" id="PTHR42791:SF1">
    <property type="entry name" value="N-ACETYLTRANSFERASE DOMAIN-CONTAINING PROTEIN"/>
    <property type="match status" value="1"/>
</dbReference>
<dbReference type="EMBL" id="JAJTJA010000007">
    <property type="protein sequence ID" value="KAH8695932.1"/>
    <property type="molecule type" value="Genomic_DNA"/>
</dbReference>
<dbReference type="PROSITE" id="PS51186">
    <property type="entry name" value="GNAT"/>
    <property type="match status" value="1"/>
</dbReference>
<name>A0AAD4PZ09_9EURO</name>
<dbReference type="Gene3D" id="3.40.630.30">
    <property type="match status" value="1"/>
</dbReference>
<evidence type="ECO:0000313" key="2">
    <source>
        <dbReference type="EMBL" id="KAH8695932.1"/>
    </source>
</evidence>
<dbReference type="AlphaFoldDB" id="A0AAD4PZ09"/>
<dbReference type="Proteomes" id="UP001201262">
    <property type="component" value="Unassembled WGS sequence"/>
</dbReference>
<dbReference type="InterPro" id="IPR052523">
    <property type="entry name" value="Trichothecene_AcTrans"/>
</dbReference>
<protein>
    <submittedName>
        <fullName evidence="2">Acyl-CoA N-acyltransferase</fullName>
    </submittedName>
</protein>
<dbReference type="CDD" id="cd04301">
    <property type="entry name" value="NAT_SF"/>
    <property type="match status" value="1"/>
</dbReference>
<dbReference type="Pfam" id="PF13673">
    <property type="entry name" value="Acetyltransf_10"/>
    <property type="match status" value="1"/>
</dbReference>
<evidence type="ECO:0000259" key="1">
    <source>
        <dbReference type="PROSITE" id="PS51186"/>
    </source>
</evidence>
<gene>
    <name evidence="2" type="ORF">BGW36DRAFT_297981</name>
</gene>
<comment type="caution">
    <text evidence="2">The sequence shown here is derived from an EMBL/GenBank/DDBJ whole genome shotgun (WGS) entry which is preliminary data.</text>
</comment>
<feature type="domain" description="N-acetyltransferase" evidence="1">
    <location>
        <begin position="73"/>
        <end position="229"/>
    </location>
</feature>
<dbReference type="InterPro" id="IPR016181">
    <property type="entry name" value="Acyl_CoA_acyltransferase"/>
</dbReference>
<accession>A0AAD4PZ09</accession>
<dbReference type="GeneID" id="70241685"/>
<sequence length="235" mass="25979">MPSKNITISVLPATEEDYLALAQVESQAFSDPDDTSSDVPSTIGGVMFGPPSAEGQAARAKDLAKLVRTVPGMRLFKAVAHDPDAACDNYTKTIGIGGWIYYTDPHPTEDPWEDKPWEGARDPRACNDYFGEFSRRKTRIMGGKRFAYLQVLAILPDYQGLGAGKALLRQGLEEAAKLDLHEAYLEASIAGRPLYRKFGWEDVDVQVVDLSKYGAKGTVTNFCMYRKQQGTEIYN</sequence>
<reference evidence="2" key="1">
    <citation type="submission" date="2021-12" db="EMBL/GenBank/DDBJ databases">
        <title>Convergent genome expansion in fungi linked to evolution of root-endophyte symbiosis.</title>
        <authorList>
            <consortium name="DOE Joint Genome Institute"/>
            <person name="Ke Y.-H."/>
            <person name="Bonito G."/>
            <person name="Liao H.-L."/>
            <person name="Looney B."/>
            <person name="Rojas-Flechas A."/>
            <person name="Nash J."/>
            <person name="Hameed K."/>
            <person name="Schadt C."/>
            <person name="Martin F."/>
            <person name="Crous P.W."/>
            <person name="Miettinen O."/>
            <person name="Magnuson J.K."/>
            <person name="Labbe J."/>
            <person name="Jacobson D."/>
            <person name="Doktycz M.J."/>
            <person name="Veneault-Fourrey C."/>
            <person name="Kuo A."/>
            <person name="Mondo S."/>
            <person name="Calhoun S."/>
            <person name="Riley R."/>
            <person name="Ohm R."/>
            <person name="LaButti K."/>
            <person name="Andreopoulos B."/>
            <person name="Pangilinan J."/>
            <person name="Nolan M."/>
            <person name="Tritt A."/>
            <person name="Clum A."/>
            <person name="Lipzen A."/>
            <person name="Daum C."/>
            <person name="Barry K."/>
            <person name="Grigoriev I.V."/>
            <person name="Vilgalys R."/>
        </authorList>
    </citation>
    <scope>NUCLEOTIDE SEQUENCE</scope>
    <source>
        <strain evidence="2">PMI_201</strain>
    </source>
</reference>
<organism evidence="2 3">
    <name type="scientific">Talaromyces proteolyticus</name>
    <dbReference type="NCBI Taxonomy" id="1131652"/>
    <lineage>
        <taxon>Eukaryota</taxon>
        <taxon>Fungi</taxon>
        <taxon>Dikarya</taxon>
        <taxon>Ascomycota</taxon>
        <taxon>Pezizomycotina</taxon>
        <taxon>Eurotiomycetes</taxon>
        <taxon>Eurotiomycetidae</taxon>
        <taxon>Eurotiales</taxon>
        <taxon>Trichocomaceae</taxon>
        <taxon>Talaromyces</taxon>
        <taxon>Talaromyces sect. Bacilispori</taxon>
    </lineage>
</organism>
<dbReference type="RefSeq" id="XP_046070870.1">
    <property type="nucleotide sequence ID" value="XM_046211398.1"/>
</dbReference>
<keyword evidence="3" id="KW-1185">Reference proteome</keyword>
<dbReference type="InterPro" id="IPR000182">
    <property type="entry name" value="GNAT_dom"/>
</dbReference>
<dbReference type="PANTHER" id="PTHR42791">
    <property type="entry name" value="GNAT FAMILY ACETYLTRANSFERASE"/>
    <property type="match status" value="1"/>
</dbReference>
<dbReference type="GO" id="GO:0016747">
    <property type="term" value="F:acyltransferase activity, transferring groups other than amino-acyl groups"/>
    <property type="evidence" value="ECO:0007669"/>
    <property type="project" value="InterPro"/>
</dbReference>
<evidence type="ECO:0000313" key="3">
    <source>
        <dbReference type="Proteomes" id="UP001201262"/>
    </source>
</evidence>